<keyword evidence="4" id="KW-0597">Phosphoprotein</keyword>
<keyword evidence="3" id="KW-0804">Transcription</keyword>
<evidence type="ECO:0000256" key="1">
    <source>
        <dbReference type="ARBA" id="ARBA00023015"/>
    </source>
</evidence>
<dbReference type="Proteomes" id="UP001596083">
    <property type="component" value="Unassembled WGS sequence"/>
</dbReference>
<dbReference type="CDD" id="cd06170">
    <property type="entry name" value="LuxR_C_like"/>
    <property type="match status" value="1"/>
</dbReference>
<dbReference type="InterPro" id="IPR036388">
    <property type="entry name" value="WH-like_DNA-bd_sf"/>
</dbReference>
<evidence type="ECO:0000313" key="8">
    <source>
        <dbReference type="Proteomes" id="UP001596083"/>
    </source>
</evidence>
<keyword evidence="2" id="KW-0238">DNA-binding</keyword>
<name>A0ABW0YQX7_9ACTN</name>
<dbReference type="RefSeq" id="WP_390313942.1">
    <property type="nucleotide sequence ID" value="NZ_JBHSPB010000001.1"/>
</dbReference>
<dbReference type="InterPro" id="IPR011006">
    <property type="entry name" value="CheY-like_superfamily"/>
</dbReference>
<feature type="modified residue" description="4-aspartylphosphate" evidence="4">
    <location>
        <position position="60"/>
    </location>
</feature>
<dbReference type="PRINTS" id="PR00038">
    <property type="entry name" value="HTHLUXR"/>
</dbReference>
<dbReference type="SUPFAM" id="SSF46894">
    <property type="entry name" value="C-terminal effector domain of the bipartite response regulators"/>
    <property type="match status" value="1"/>
</dbReference>
<dbReference type="InterPro" id="IPR001789">
    <property type="entry name" value="Sig_transdc_resp-reg_receiver"/>
</dbReference>
<reference evidence="8" key="1">
    <citation type="journal article" date="2019" name="Int. J. Syst. Evol. Microbiol.">
        <title>The Global Catalogue of Microorganisms (GCM) 10K type strain sequencing project: providing services to taxonomists for standard genome sequencing and annotation.</title>
        <authorList>
            <consortium name="The Broad Institute Genomics Platform"/>
            <consortium name="The Broad Institute Genome Sequencing Center for Infectious Disease"/>
            <person name="Wu L."/>
            <person name="Ma J."/>
        </authorList>
    </citation>
    <scope>NUCLEOTIDE SEQUENCE [LARGE SCALE GENOMIC DNA]</scope>
    <source>
        <strain evidence="8">CGMCC 4.7304</strain>
    </source>
</reference>
<dbReference type="Gene3D" id="3.40.50.2300">
    <property type="match status" value="1"/>
</dbReference>
<evidence type="ECO:0000256" key="3">
    <source>
        <dbReference type="ARBA" id="ARBA00023163"/>
    </source>
</evidence>
<dbReference type="PANTHER" id="PTHR44688">
    <property type="entry name" value="DNA-BINDING TRANSCRIPTIONAL ACTIVATOR DEVR_DOSR"/>
    <property type="match status" value="1"/>
</dbReference>
<keyword evidence="8" id="KW-1185">Reference proteome</keyword>
<dbReference type="Gene3D" id="1.10.10.10">
    <property type="entry name" value="Winged helix-like DNA-binding domain superfamily/Winged helix DNA-binding domain"/>
    <property type="match status" value="1"/>
</dbReference>
<feature type="domain" description="Response regulatory" evidence="6">
    <location>
        <begin position="9"/>
        <end position="122"/>
    </location>
</feature>
<evidence type="ECO:0000259" key="5">
    <source>
        <dbReference type="PROSITE" id="PS50043"/>
    </source>
</evidence>
<keyword evidence="1" id="KW-0805">Transcription regulation</keyword>
<sequence>MAHQDVGLAVLLVVADEVSRWGLAGMLASIPKVHTTQACADVPEAVRCFPERPYDVVIVDSCLAAQIPALAEAVGRHDTKVLLLLQDLDDDTLRTAAGLKLDGFLTGPGLTLRGLGEAMTRLQHGEMSLPAEVAHQMMAVLSRPRSVERPPVTLTPREHQTLQLLGEGLSNKQIAARLRISQHGTKRYVASILAKLNCPNRTLAVAYALRTGLLEDSLAS</sequence>
<evidence type="ECO:0000313" key="7">
    <source>
        <dbReference type="EMBL" id="MFC5718955.1"/>
    </source>
</evidence>
<dbReference type="InterPro" id="IPR000792">
    <property type="entry name" value="Tscrpt_reg_LuxR_C"/>
</dbReference>
<dbReference type="PANTHER" id="PTHR44688:SF16">
    <property type="entry name" value="DNA-BINDING TRANSCRIPTIONAL ACTIVATOR DEVR_DOSR"/>
    <property type="match status" value="1"/>
</dbReference>
<dbReference type="PROSITE" id="PS50043">
    <property type="entry name" value="HTH_LUXR_2"/>
    <property type="match status" value="1"/>
</dbReference>
<accession>A0ABW0YQX7</accession>
<dbReference type="SUPFAM" id="SSF52172">
    <property type="entry name" value="CheY-like"/>
    <property type="match status" value="1"/>
</dbReference>
<dbReference type="EMBL" id="JBHSPB010000001">
    <property type="protein sequence ID" value="MFC5718955.1"/>
    <property type="molecule type" value="Genomic_DNA"/>
</dbReference>
<protein>
    <submittedName>
        <fullName evidence="7">Response regulator transcription factor</fullName>
    </submittedName>
</protein>
<evidence type="ECO:0000259" key="6">
    <source>
        <dbReference type="PROSITE" id="PS50110"/>
    </source>
</evidence>
<organism evidence="7 8">
    <name type="scientific">Streptomyces gamaensis</name>
    <dbReference type="NCBI Taxonomy" id="1763542"/>
    <lineage>
        <taxon>Bacteria</taxon>
        <taxon>Bacillati</taxon>
        <taxon>Actinomycetota</taxon>
        <taxon>Actinomycetes</taxon>
        <taxon>Kitasatosporales</taxon>
        <taxon>Streptomycetaceae</taxon>
        <taxon>Streptomyces</taxon>
    </lineage>
</organism>
<proteinExistence type="predicted"/>
<comment type="caution">
    <text evidence="7">The sequence shown here is derived from an EMBL/GenBank/DDBJ whole genome shotgun (WGS) entry which is preliminary data.</text>
</comment>
<dbReference type="SMART" id="SM00421">
    <property type="entry name" value="HTH_LUXR"/>
    <property type="match status" value="1"/>
</dbReference>
<evidence type="ECO:0000256" key="4">
    <source>
        <dbReference type="PROSITE-ProRule" id="PRU00169"/>
    </source>
</evidence>
<feature type="domain" description="HTH luxR-type" evidence="5">
    <location>
        <begin position="147"/>
        <end position="212"/>
    </location>
</feature>
<evidence type="ECO:0000256" key="2">
    <source>
        <dbReference type="ARBA" id="ARBA00023125"/>
    </source>
</evidence>
<dbReference type="Pfam" id="PF00196">
    <property type="entry name" value="GerE"/>
    <property type="match status" value="1"/>
</dbReference>
<dbReference type="PROSITE" id="PS50110">
    <property type="entry name" value="RESPONSE_REGULATORY"/>
    <property type="match status" value="1"/>
</dbReference>
<gene>
    <name evidence="7" type="ORF">ACFP1Z_02010</name>
</gene>
<dbReference type="InterPro" id="IPR016032">
    <property type="entry name" value="Sig_transdc_resp-reg_C-effctor"/>
</dbReference>